<dbReference type="EMBL" id="PFWL01000209">
    <property type="protein sequence ID" value="PJA55158.1"/>
    <property type="molecule type" value="Genomic_DNA"/>
</dbReference>
<dbReference type="Gene3D" id="1.20.120.1630">
    <property type="match status" value="1"/>
</dbReference>
<dbReference type="Proteomes" id="UP000229647">
    <property type="component" value="Unassembled WGS sequence"/>
</dbReference>
<reference evidence="7" key="1">
    <citation type="submission" date="2017-09" db="EMBL/GenBank/DDBJ databases">
        <title>Depth-based differentiation of microbial function through sediment-hosted aquifers and enrichment of novel symbionts in the deep terrestrial subsurface.</title>
        <authorList>
            <person name="Probst A.J."/>
            <person name="Ladd B."/>
            <person name="Jarett J.K."/>
            <person name="Geller-Mcgrath D.E."/>
            <person name="Sieber C.M.K."/>
            <person name="Emerson J.B."/>
            <person name="Anantharaman K."/>
            <person name="Thomas B.C."/>
            <person name="Malmstrom R."/>
            <person name="Stieglmeier M."/>
            <person name="Klingl A."/>
            <person name="Woyke T."/>
            <person name="Ryan C.M."/>
            <person name="Banfield J.F."/>
        </authorList>
    </citation>
    <scope>NUCLEOTIDE SEQUENCE [LARGE SCALE GENOMIC DNA]</scope>
</reference>
<accession>A0A2M7XWN3</accession>
<feature type="transmembrane region" description="Helical" evidence="5">
    <location>
        <begin position="108"/>
        <end position="139"/>
    </location>
</feature>
<keyword evidence="2 5" id="KW-0812">Transmembrane</keyword>
<evidence type="ECO:0000256" key="2">
    <source>
        <dbReference type="ARBA" id="ARBA00022692"/>
    </source>
</evidence>
<dbReference type="AlphaFoldDB" id="A0A2M7XWN3"/>
<feature type="transmembrane region" description="Helical" evidence="5">
    <location>
        <begin position="57"/>
        <end position="74"/>
    </location>
</feature>
<dbReference type="PANTHER" id="PTHR12714">
    <property type="entry name" value="PROTEIN-S ISOPRENYLCYSTEINE O-METHYLTRANSFERASE"/>
    <property type="match status" value="1"/>
</dbReference>
<evidence type="ECO:0000256" key="1">
    <source>
        <dbReference type="ARBA" id="ARBA00004127"/>
    </source>
</evidence>
<evidence type="ECO:0000313" key="6">
    <source>
        <dbReference type="EMBL" id="PJA55158.1"/>
    </source>
</evidence>
<evidence type="ECO:0000256" key="3">
    <source>
        <dbReference type="ARBA" id="ARBA00022989"/>
    </source>
</evidence>
<evidence type="ECO:0000313" key="7">
    <source>
        <dbReference type="Proteomes" id="UP000229647"/>
    </source>
</evidence>
<evidence type="ECO:0000256" key="4">
    <source>
        <dbReference type="ARBA" id="ARBA00023136"/>
    </source>
</evidence>
<comment type="caution">
    <text evidence="6">The sequence shown here is derived from an EMBL/GenBank/DDBJ whole genome shotgun (WGS) entry which is preliminary data.</text>
</comment>
<gene>
    <name evidence="6" type="ORF">CO165_05060</name>
</gene>
<dbReference type="GO" id="GO:0016740">
    <property type="term" value="F:transferase activity"/>
    <property type="evidence" value="ECO:0007669"/>
    <property type="project" value="UniProtKB-ARBA"/>
</dbReference>
<dbReference type="PANTHER" id="PTHR12714:SF9">
    <property type="entry name" value="PROTEIN-S-ISOPRENYLCYSTEINE O-METHYLTRANSFERASE"/>
    <property type="match status" value="1"/>
</dbReference>
<name>A0A2M7XWN3_9BACT</name>
<organism evidence="6 7">
    <name type="scientific">Candidatus Roizmanbacteria bacterium CG_4_9_14_3_um_filter_33_18</name>
    <dbReference type="NCBI Taxonomy" id="1974841"/>
    <lineage>
        <taxon>Bacteria</taxon>
        <taxon>Candidatus Roizmaniibacteriota</taxon>
    </lineage>
</organism>
<dbReference type="Pfam" id="PF04191">
    <property type="entry name" value="PEMT"/>
    <property type="match status" value="1"/>
</dbReference>
<evidence type="ECO:0008006" key="8">
    <source>
        <dbReference type="Google" id="ProtNLM"/>
    </source>
</evidence>
<dbReference type="InterPro" id="IPR007318">
    <property type="entry name" value="Phopholipid_MeTrfase"/>
</dbReference>
<proteinExistence type="predicted"/>
<dbReference type="GO" id="GO:0012505">
    <property type="term" value="C:endomembrane system"/>
    <property type="evidence" value="ECO:0007669"/>
    <property type="project" value="UniProtKB-SubCell"/>
</dbReference>
<sequence length="173" mass="20086">MRIYWFALTKVAEIKKPKTDNTPRKTEKISNILASIYLLINLLLIVIFPFKNITVQILGFILVILGFVECVSARKTLDSNWTDSFEYQIKKKHELITQGIYKYVRHPIYGGILILTNGALIVAGSYTVIIFLIGMLLVLESYAKREEKLLTKHFGKKYIEYKKTTKKFIPFVY</sequence>
<keyword evidence="3 5" id="KW-1133">Transmembrane helix</keyword>
<feature type="transmembrane region" description="Helical" evidence="5">
    <location>
        <begin position="29"/>
        <end position="50"/>
    </location>
</feature>
<keyword evidence="4 5" id="KW-0472">Membrane</keyword>
<comment type="subcellular location">
    <subcellularLocation>
        <location evidence="1">Endomembrane system</location>
        <topology evidence="1">Multi-pass membrane protein</topology>
    </subcellularLocation>
</comment>
<protein>
    <recommendedName>
        <fullName evidence="8">Isoprenylcysteine carboxylmethyltransferase family protein</fullName>
    </recommendedName>
</protein>
<evidence type="ECO:0000256" key="5">
    <source>
        <dbReference type="SAM" id="Phobius"/>
    </source>
</evidence>